<accession>A0A4Q0T3Q0</accession>
<organism evidence="1 2">
    <name type="scientific">Granulicella sibirica</name>
    <dbReference type="NCBI Taxonomy" id="2479048"/>
    <lineage>
        <taxon>Bacteria</taxon>
        <taxon>Pseudomonadati</taxon>
        <taxon>Acidobacteriota</taxon>
        <taxon>Terriglobia</taxon>
        <taxon>Terriglobales</taxon>
        <taxon>Acidobacteriaceae</taxon>
        <taxon>Granulicella</taxon>
    </lineage>
</organism>
<dbReference type="AlphaFoldDB" id="A0A4Q0T3Q0"/>
<dbReference type="Proteomes" id="UP000289437">
    <property type="component" value="Unassembled WGS sequence"/>
</dbReference>
<reference evidence="2" key="2">
    <citation type="submission" date="2019-02" db="EMBL/GenBank/DDBJ databases">
        <title>Granulicella sibirica sp. nov., a psychrotolerant acidobacterium isolated from an organic soil layer in forested tundra, West Siberia.</title>
        <authorList>
            <person name="Oshkin I.Y."/>
            <person name="Kulichevskaya I.S."/>
            <person name="Rijpstra W.I.C."/>
            <person name="Sinninghe Damste J.S."/>
            <person name="Rakitin A.L."/>
            <person name="Ravin N.V."/>
            <person name="Dedysh S.N."/>
        </authorList>
    </citation>
    <scope>NUCLEOTIDE SEQUENCE [LARGE SCALE GENOMIC DNA]</scope>
    <source>
        <strain evidence="2">AF10</strain>
    </source>
</reference>
<gene>
    <name evidence="1" type="ORF">GRAN_3505</name>
</gene>
<reference evidence="1 2" key="1">
    <citation type="submission" date="2018-11" db="EMBL/GenBank/DDBJ databases">
        <authorList>
            <person name="Mardanov A.V."/>
            <person name="Ravin N.V."/>
            <person name="Dedysh S.N."/>
        </authorList>
    </citation>
    <scope>NUCLEOTIDE SEQUENCE [LARGE SCALE GENOMIC DNA]</scope>
    <source>
        <strain evidence="1 2">AF10</strain>
    </source>
</reference>
<evidence type="ECO:0000313" key="1">
    <source>
        <dbReference type="EMBL" id="RXH56648.1"/>
    </source>
</evidence>
<protein>
    <submittedName>
        <fullName evidence="1">Uncharacterized protein</fullName>
    </submittedName>
</protein>
<keyword evidence="2" id="KW-1185">Reference proteome</keyword>
<sequence length="55" mass="6005">MGRGTSAIRDMMAEVSTRLAQLVASTAAGNTVAAVTAKKGDWLRKARRERRAFLR</sequence>
<name>A0A4Q0T3Q0_9BACT</name>
<proteinExistence type="predicted"/>
<dbReference type="EMBL" id="RDSM01000002">
    <property type="protein sequence ID" value="RXH56648.1"/>
    <property type="molecule type" value="Genomic_DNA"/>
</dbReference>
<comment type="caution">
    <text evidence="1">The sequence shown here is derived from an EMBL/GenBank/DDBJ whole genome shotgun (WGS) entry which is preliminary data.</text>
</comment>
<evidence type="ECO:0000313" key="2">
    <source>
        <dbReference type="Proteomes" id="UP000289437"/>
    </source>
</evidence>